<dbReference type="InterPro" id="IPR016181">
    <property type="entry name" value="Acyl_CoA_acyltransferase"/>
</dbReference>
<dbReference type="KEGG" id="nin:NADRNF5_1943"/>
<evidence type="ECO:0000313" key="2">
    <source>
        <dbReference type="EMBL" id="AJW71619.1"/>
    </source>
</evidence>
<reference evidence="2 3" key="2">
    <citation type="journal article" date="2016" name="ISME J.">
        <title>Physiological and genomic characterization of two novel marine thaumarchaeal strains indicates niche differentiation.</title>
        <authorList>
            <person name="Bayer B."/>
            <person name="Vojvoda J."/>
            <person name="Offre P."/>
            <person name="Alves R.J."/>
            <person name="Elisabeth N.H."/>
            <person name="Garcia J.A."/>
            <person name="Volland J.M."/>
            <person name="Srivastava A."/>
            <person name="Schleper C."/>
            <person name="Herndl G.J."/>
        </authorList>
    </citation>
    <scope>NUCLEOTIDE SEQUENCE [LARGE SCALE GENOMIC DNA]</scope>
    <source>
        <strain evidence="2 3">NF5</strain>
    </source>
</reference>
<dbReference type="SUPFAM" id="SSF55729">
    <property type="entry name" value="Acyl-CoA N-acyltransferases (Nat)"/>
    <property type="match status" value="1"/>
</dbReference>
<keyword evidence="2" id="KW-0808">Transferase</keyword>
<dbReference type="InterPro" id="IPR000182">
    <property type="entry name" value="GNAT_dom"/>
</dbReference>
<dbReference type="Proteomes" id="UP000032408">
    <property type="component" value="Chromosome"/>
</dbReference>
<dbReference type="HOGENOM" id="CLU_951933_0_0_2"/>
<keyword evidence="3" id="KW-1185">Reference proteome</keyword>
<dbReference type="AlphaFoldDB" id="A0A0D5C477"/>
<sequence>MMIRVAKNEDKIPVLKFCKNTFSWGDYIEYVWDFWLSEENLIVFEKELPVGICHSFYSKDQVWIEGIRVNPNFRRQNIASKLVMNAELIGLKKNASFSYMLIDTQNFSSLEMAQSLDYEIFQTWNYYSLSPKKNLNHKIHYVKSINPKFCTHYVKSWRWLPLDDFTLSQFYENKKIIKSSGFDTDSIAILTDSEHFDKTLIVTLFPGSENSVLDVVSFLQHHAIEKNYERIQILTKNILPKFDSLEHKISFYLMKKSLINLI</sequence>
<gene>
    <name evidence="2" type="ORF">NADRNF5_1943</name>
</gene>
<dbReference type="GO" id="GO:0016747">
    <property type="term" value="F:acyltransferase activity, transferring groups other than amino-acyl groups"/>
    <property type="evidence" value="ECO:0007669"/>
    <property type="project" value="InterPro"/>
</dbReference>
<dbReference type="STRING" id="1580092.NADRNF5_1943"/>
<accession>A0A0D5C477</accession>
<feature type="domain" description="N-acetyltransferase" evidence="1">
    <location>
        <begin position="1"/>
        <end position="136"/>
    </location>
</feature>
<evidence type="ECO:0000313" key="3">
    <source>
        <dbReference type="Proteomes" id="UP000032408"/>
    </source>
</evidence>
<proteinExistence type="predicted"/>
<organism evidence="2 3">
    <name type="scientific">Nitrosopumilus adriaticus</name>
    <dbReference type="NCBI Taxonomy" id="1580092"/>
    <lineage>
        <taxon>Archaea</taxon>
        <taxon>Nitrososphaerota</taxon>
        <taxon>Nitrososphaeria</taxon>
        <taxon>Nitrosopumilales</taxon>
        <taxon>Nitrosopumilaceae</taxon>
        <taxon>Nitrosopumilus</taxon>
    </lineage>
</organism>
<name>A0A0D5C477_9ARCH</name>
<dbReference type="EMBL" id="CP011070">
    <property type="protein sequence ID" value="AJW71619.1"/>
    <property type="molecule type" value="Genomic_DNA"/>
</dbReference>
<reference evidence="3" key="1">
    <citation type="submission" date="2015-03" db="EMBL/GenBank/DDBJ databases">
        <title>Characterization of two novel Thaumarchaeota isolated from the Northern Adriatic Sea.</title>
        <authorList>
            <person name="Bayer B."/>
            <person name="Vojvoda J."/>
            <person name="Offre P."/>
            <person name="Srivastava A."/>
            <person name="Elisabeth N."/>
            <person name="Garcia J.A.L."/>
            <person name="Schleper C."/>
            <person name="Herndl G.J."/>
        </authorList>
    </citation>
    <scope>NUCLEOTIDE SEQUENCE [LARGE SCALE GENOMIC DNA]</scope>
    <source>
        <strain evidence="3">NF5</strain>
    </source>
</reference>
<dbReference type="PROSITE" id="PS51186">
    <property type="entry name" value="GNAT"/>
    <property type="match status" value="1"/>
</dbReference>
<evidence type="ECO:0000259" key="1">
    <source>
        <dbReference type="PROSITE" id="PS51186"/>
    </source>
</evidence>
<dbReference type="Gene3D" id="3.40.630.30">
    <property type="match status" value="1"/>
</dbReference>
<protein>
    <submittedName>
        <fullName evidence="2">N-acetyltransferase GCN5</fullName>
    </submittedName>
</protein>
<dbReference type="CDD" id="cd04301">
    <property type="entry name" value="NAT_SF"/>
    <property type="match status" value="1"/>
</dbReference>
<dbReference type="Pfam" id="PF00583">
    <property type="entry name" value="Acetyltransf_1"/>
    <property type="match status" value="1"/>
</dbReference>